<protein>
    <submittedName>
        <fullName evidence="1">Uncharacterized protein</fullName>
    </submittedName>
</protein>
<accession>A0A381QVX4</accession>
<dbReference type="EMBL" id="UINC01001544">
    <property type="protein sequence ID" value="SUZ83290.1"/>
    <property type="molecule type" value="Genomic_DNA"/>
</dbReference>
<reference evidence="1" key="1">
    <citation type="submission" date="2018-05" db="EMBL/GenBank/DDBJ databases">
        <authorList>
            <person name="Lanie J.A."/>
            <person name="Ng W.-L."/>
            <person name="Kazmierczak K.M."/>
            <person name="Andrzejewski T.M."/>
            <person name="Davidsen T.M."/>
            <person name="Wayne K.J."/>
            <person name="Tettelin H."/>
            <person name="Glass J.I."/>
            <person name="Rusch D."/>
            <person name="Podicherti R."/>
            <person name="Tsui H.-C.T."/>
            <person name="Winkler M.E."/>
        </authorList>
    </citation>
    <scope>NUCLEOTIDE SEQUENCE</scope>
</reference>
<evidence type="ECO:0000313" key="1">
    <source>
        <dbReference type="EMBL" id="SUZ83290.1"/>
    </source>
</evidence>
<sequence length="106" mass="12509">MKNIIMMIKKMMIKKMMIKKMIKKVWNFFEKLGCVRAADSLARQGFHEEAEVLMLAMLIKEANIKLERMKKLELEQAKETKFGYNPLKHYFLLAFSSPFVSIDFGK</sequence>
<organism evidence="1">
    <name type="scientific">marine metagenome</name>
    <dbReference type="NCBI Taxonomy" id="408172"/>
    <lineage>
        <taxon>unclassified sequences</taxon>
        <taxon>metagenomes</taxon>
        <taxon>ecological metagenomes</taxon>
    </lineage>
</organism>
<gene>
    <name evidence="1" type="ORF">METZ01_LOCUS36144</name>
</gene>
<name>A0A381QVX4_9ZZZZ</name>
<proteinExistence type="predicted"/>
<dbReference type="AlphaFoldDB" id="A0A381QVX4"/>